<dbReference type="Gramene" id="mRNA:HanXRQr2_Chr15g0721921">
    <property type="protein sequence ID" value="mRNA:HanXRQr2_Chr15g0721921"/>
    <property type="gene ID" value="HanXRQr2_Chr15g0721921"/>
</dbReference>
<name>A0A9K3E4V5_HELAN</name>
<dbReference type="Proteomes" id="UP000215914">
    <property type="component" value="Unassembled WGS sequence"/>
</dbReference>
<evidence type="ECO:0000313" key="1">
    <source>
        <dbReference type="EMBL" id="KAF5766985.1"/>
    </source>
</evidence>
<dbReference type="AlphaFoldDB" id="A0A9K3E4V5"/>
<comment type="caution">
    <text evidence="1">The sequence shown here is derived from an EMBL/GenBank/DDBJ whole genome shotgun (WGS) entry which is preliminary data.</text>
</comment>
<protein>
    <submittedName>
        <fullName evidence="1">Uncharacterized protein</fullName>
    </submittedName>
</protein>
<evidence type="ECO:0000313" key="2">
    <source>
        <dbReference type="Proteomes" id="UP000215914"/>
    </source>
</evidence>
<accession>A0A9K3E4V5</accession>
<reference evidence="1" key="1">
    <citation type="journal article" date="2017" name="Nature">
        <title>The sunflower genome provides insights into oil metabolism, flowering and Asterid evolution.</title>
        <authorList>
            <person name="Badouin H."/>
            <person name="Gouzy J."/>
            <person name="Grassa C.J."/>
            <person name="Murat F."/>
            <person name="Staton S.E."/>
            <person name="Cottret L."/>
            <person name="Lelandais-Briere C."/>
            <person name="Owens G.L."/>
            <person name="Carrere S."/>
            <person name="Mayjonade B."/>
            <person name="Legrand L."/>
            <person name="Gill N."/>
            <person name="Kane N.C."/>
            <person name="Bowers J.E."/>
            <person name="Hubner S."/>
            <person name="Bellec A."/>
            <person name="Berard A."/>
            <person name="Berges H."/>
            <person name="Blanchet N."/>
            <person name="Boniface M.C."/>
            <person name="Brunel D."/>
            <person name="Catrice O."/>
            <person name="Chaidir N."/>
            <person name="Claudel C."/>
            <person name="Donnadieu C."/>
            <person name="Faraut T."/>
            <person name="Fievet G."/>
            <person name="Helmstetter N."/>
            <person name="King M."/>
            <person name="Knapp S.J."/>
            <person name="Lai Z."/>
            <person name="Le Paslier M.C."/>
            <person name="Lippi Y."/>
            <person name="Lorenzon L."/>
            <person name="Mandel J.R."/>
            <person name="Marage G."/>
            <person name="Marchand G."/>
            <person name="Marquand E."/>
            <person name="Bret-Mestries E."/>
            <person name="Morien E."/>
            <person name="Nambeesan S."/>
            <person name="Nguyen T."/>
            <person name="Pegot-Espagnet P."/>
            <person name="Pouilly N."/>
            <person name="Raftis F."/>
            <person name="Sallet E."/>
            <person name="Schiex T."/>
            <person name="Thomas J."/>
            <person name="Vandecasteele C."/>
            <person name="Vares D."/>
            <person name="Vear F."/>
            <person name="Vautrin S."/>
            <person name="Crespi M."/>
            <person name="Mangin B."/>
            <person name="Burke J.M."/>
            <person name="Salse J."/>
            <person name="Munos S."/>
            <person name="Vincourt P."/>
            <person name="Rieseberg L.H."/>
            <person name="Langlade N.B."/>
        </authorList>
    </citation>
    <scope>NUCLEOTIDE SEQUENCE</scope>
    <source>
        <tissue evidence="1">Leaves</tissue>
    </source>
</reference>
<sequence>MSVKMTLLFEKPPAKGSCTPLSHPGIRRTLTRKLTESHLRGGVLRLAQRSAVIRALIRLAVKIDRGLEPRRVIWTFSYARVRRQIEATPLRQFLQLVLIHPFTQ</sequence>
<keyword evidence="2" id="KW-1185">Reference proteome</keyword>
<organism evidence="1 2">
    <name type="scientific">Helianthus annuus</name>
    <name type="common">Common sunflower</name>
    <dbReference type="NCBI Taxonomy" id="4232"/>
    <lineage>
        <taxon>Eukaryota</taxon>
        <taxon>Viridiplantae</taxon>
        <taxon>Streptophyta</taxon>
        <taxon>Embryophyta</taxon>
        <taxon>Tracheophyta</taxon>
        <taxon>Spermatophyta</taxon>
        <taxon>Magnoliopsida</taxon>
        <taxon>eudicotyledons</taxon>
        <taxon>Gunneridae</taxon>
        <taxon>Pentapetalae</taxon>
        <taxon>asterids</taxon>
        <taxon>campanulids</taxon>
        <taxon>Asterales</taxon>
        <taxon>Asteraceae</taxon>
        <taxon>Asteroideae</taxon>
        <taxon>Heliantheae alliance</taxon>
        <taxon>Heliantheae</taxon>
        <taxon>Helianthus</taxon>
    </lineage>
</organism>
<dbReference type="EMBL" id="MNCJ02000330">
    <property type="protein sequence ID" value="KAF5766985.1"/>
    <property type="molecule type" value="Genomic_DNA"/>
</dbReference>
<proteinExistence type="predicted"/>
<gene>
    <name evidence="1" type="ORF">HanXRQr2_Chr15g0721921</name>
</gene>
<reference evidence="1" key="2">
    <citation type="submission" date="2020-06" db="EMBL/GenBank/DDBJ databases">
        <title>Helianthus annuus Genome sequencing and assembly Release 2.</title>
        <authorList>
            <person name="Gouzy J."/>
            <person name="Langlade N."/>
            <person name="Munos S."/>
        </authorList>
    </citation>
    <scope>NUCLEOTIDE SEQUENCE</scope>
    <source>
        <tissue evidence="1">Leaves</tissue>
    </source>
</reference>